<feature type="domain" description="AB hydrolase-1" evidence="1">
    <location>
        <begin position="79"/>
        <end position="166"/>
    </location>
</feature>
<keyword evidence="3" id="KW-1185">Reference proteome</keyword>
<protein>
    <submittedName>
        <fullName evidence="2">Alpha/beta hydrolase</fullName>
    </submittedName>
</protein>
<dbReference type="InterPro" id="IPR029058">
    <property type="entry name" value="AB_hydrolase_fold"/>
</dbReference>
<dbReference type="PANTHER" id="PTHR43194">
    <property type="entry name" value="HYDROLASE ALPHA/BETA FOLD FAMILY"/>
    <property type="match status" value="1"/>
</dbReference>
<evidence type="ECO:0000259" key="1">
    <source>
        <dbReference type="Pfam" id="PF00561"/>
    </source>
</evidence>
<name>A0A401U5H6_9BACT</name>
<proteinExistence type="predicted"/>
<dbReference type="SUPFAM" id="SSF53474">
    <property type="entry name" value="alpha/beta-Hydrolases"/>
    <property type="match status" value="1"/>
</dbReference>
<dbReference type="RefSeq" id="WP_127120786.1">
    <property type="nucleotide sequence ID" value="NZ_BHXQ01000001.1"/>
</dbReference>
<dbReference type="AlphaFoldDB" id="A0A401U5H6"/>
<organism evidence="2 3">
    <name type="scientific">Chryseotalea sanaruensis</name>
    <dbReference type="NCBI Taxonomy" id="2482724"/>
    <lineage>
        <taxon>Bacteria</taxon>
        <taxon>Pseudomonadati</taxon>
        <taxon>Bacteroidota</taxon>
        <taxon>Cytophagia</taxon>
        <taxon>Cytophagales</taxon>
        <taxon>Chryseotaleaceae</taxon>
        <taxon>Chryseotalea</taxon>
    </lineage>
</organism>
<dbReference type="Gene3D" id="3.40.50.1820">
    <property type="entry name" value="alpha/beta hydrolase"/>
    <property type="match status" value="1"/>
</dbReference>
<comment type="caution">
    <text evidence="2">The sequence shown here is derived from an EMBL/GenBank/DDBJ whole genome shotgun (WGS) entry which is preliminary data.</text>
</comment>
<reference evidence="2 3" key="1">
    <citation type="submission" date="2018-11" db="EMBL/GenBank/DDBJ databases">
        <title>Chryseotalea sanarue gen. nov., sp., nov., a member of the family Cytophagaceae, isolated from a brackish lake in Hamamatsu Japan.</title>
        <authorList>
            <person name="Maejima Y."/>
            <person name="Iino T."/>
            <person name="Muraguchi Y."/>
            <person name="Fukuda K."/>
            <person name="Ohkuma M."/>
            <person name="Moriuchi R."/>
            <person name="Dohra H."/>
            <person name="Kimbara K."/>
            <person name="Shintani M."/>
        </authorList>
    </citation>
    <scope>NUCLEOTIDE SEQUENCE [LARGE SCALE GENOMIC DNA]</scope>
    <source>
        <strain evidence="2 3">Ys</strain>
    </source>
</reference>
<gene>
    <name evidence="2" type="ORF">SanaruYs_03470</name>
</gene>
<accession>A0A401U5H6</accession>
<evidence type="ECO:0000313" key="2">
    <source>
        <dbReference type="EMBL" id="GCC50132.1"/>
    </source>
</evidence>
<dbReference type="InterPro" id="IPR050228">
    <property type="entry name" value="Carboxylesterase_BioH"/>
</dbReference>
<dbReference type="EMBL" id="BHXQ01000001">
    <property type="protein sequence ID" value="GCC50132.1"/>
    <property type="molecule type" value="Genomic_DNA"/>
</dbReference>
<dbReference type="Proteomes" id="UP000288227">
    <property type="component" value="Unassembled WGS sequence"/>
</dbReference>
<evidence type="ECO:0000313" key="3">
    <source>
        <dbReference type="Proteomes" id="UP000288227"/>
    </source>
</evidence>
<dbReference type="GO" id="GO:0016787">
    <property type="term" value="F:hydrolase activity"/>
    <property type="evidence" value="ECO:0007669"/>
    <property type="project" value="UniProtKB-KW"/>
</dbReference>
<dbReference type="Pfam" id="PF00561">
    <property type="entry name" value="Abhydrolase_1"/>
    <property type="match status" value="1"/>
</dbReference>
<dbReference type="PANTHER" id="PTHR43194:SF2">
    <property type="entry name" value="PEROXISOMAL MEMBRANE PROTEIN LPX1"/>
    <property type="match status" value="1"/>
</dbReference>
<keyword evidence="2" id="KW-0378">Hydrolase</keyword>
<dbReference type="OrthoDB" id="9785847at2"/>
<sequence length="287" mass="32632">MSKKSKLPFALRSIQWLFPKVEAVSPVLAARWFQHLFFTPIRYKSPEKELEIARSAQQYKLLVGEKNIQIYTWGEGVSVLMIHGWAGRGTQFRKFVEPFTAQGFKVVAIDGPAHGKSDGSKTEIMEFARVIESVYNKEQAVAIIAHSFGGVASLYAMANGLQNKVQINIASPTIGEEIIKSFLKALKASERIGKLFRDFILKQTGKRFEEFSALEIVKQIPHEFDLMLVYDEDDDEVTMEHAHAIKKVYPQANLFQTKGLGHNRILKEDRVINRCVTFIQQKTSIQQ</sequence>
<dbReference type="InterPro" id="IPR000073">
    <property type="entry name" value="AB_hydrolase_1"/>
</dbReference>